<evidence type="ECO:0000313" key="1">
    <source>
        <dbReference type="EMBL" id="MBA4648048.1"/>
    </source>
</evidence>
<name>A0A7C9DW95_OPUST</name>
<proteinExistence type="predicted"/>
<sequence length="120" mass="13235">MAANSLIWCCCNGLFENSIYLRERSRRFTSVRPHARQIDTALVDHAVVNDNLGPTSTTTAVKPSIFSLSKKLSVPRFSGSYVSPKSHFSTGSFSLESSAPNPILKHCSVRKPTISFDIFV</sequence>
<accession>A0A7C9DW95</accession>
<protein>
    <submittedName>
        <fullName evidence="1">Uncharacterized protein</fullName>
    </submittedName>
</protein>
<dbReference type="EMBL" id="GISG01153553">
    <property type="protein sequence ID" value="MBA4648048.1"/>
    <property type="molecule type" value="Transcribed_RNA"/>
</dbReference>
<reference evidence="1" key="1">
    <citation type="journal article" date="2013" name="J. Plant Res.">
        <title>Effect of fungi and light on seed germination of three Opuntia species from semiarid lands of central Mexico.</title>
        <authorList>
            <person name="Delgado-Sanchez P."/>
            <person name="Jimenez-Bremont J.F."/>
            <person name="Guerrero-Gonzalez Mde L."/>
            <person name="Flores J."/>
        </authorList>
    </citation>
    <scope>NUCLEOTIDE SEQUENCE</scope>
    <source>
        <tissue evidence="1">Cladode</tissue>
    </source>
</reference>
<organism evidence="1">
    <name type="scientific">Opuntia streptacantha</name>
    <name type="common">Prickly pear cactus</name>
    <name type="synonym">Opuntia cardona</name>
    <dbReference type="NCBI Taxonomy" id="393608"/>
    <lineage>
        <taxon>Eukaryota</taxon>
        <taxon>Viridiplantae</taxon>
        <taxon>Streptophyta</taxon>
        <taxon>Embryophyta</taxon>
        <taxon>Tracheophyta</taxon>
        <taxon>Spermatophyta</taxon>
        <taxon>Magnoliopsida</taxon>
        <taxon>eudicotyledons</taxon>
        <taxon>Gunneridae</taxon>
        <taxon>Pentapetalae</taxon>
        <taxon>Caryophyllales</taxon>
        <taxon>Cactineae</taxon>
        <taxon>Cactaceae</taxon>
        <taxon>Opuntioideae</taxon>
        <taxon>Opuntia</taxon>
    </lineage>
</organism>
<reference evidence="1" key="2">
    <citation type="submission" date="2020-07" db="EMBL/GenBank/DDBJ databases">
        <authorList>
            <person name="Vera ALvarez R."/>
            <person name="Arias-Moreno D.M."/>
            <person name="Jimenez-Jacinto V."/>
            <person name="Jimenez-Bremont J.F."/>
            <person name="Swaminathan K."/>
            <person name="Moose S.P."/>
            <person name="Guerrero-Gonzalez M.L."/>
            <person name="Marino-Ramirez L."/>
            <person name="Landsman D."/>
            <person name="Rodriguez-Kessler M."/>
            <person name="Delgado-Sanchez P."/>
        </authorList>
    </citation>
    <scope>NUCLEOTIDE SEQUENCE</scope>
    <source>
        <tissue evidence="1">Cladode</tissue>
    </source>
</reference>
<dbReference type="AlphaFoldDB" id="A0A7C9DW95"/>